<dbReference type="InterPro" id="IPR053134">
    <property type="entry name" value="RNA-dir_DNA_polymerase"/>
</dbReference>
<dbReference type="PANTHER" id="PTHR24559:SF429">
    <property type="entry name" value="RNA-DIRECTED DNA POLYMERASE HOMOLOG"/>
    <property type="match status" value="1"/>
</dbReference>
<evidence type="ECO:0000313" key="2">
    <source>
        <dbReference type="EMBL" id="GEV91500.1"/>
    </source>
</evidence>
<dbReference type="GO" id="GO:0003964">
    <property type="term" value="F:RNA-directed DNA polymerase activity"/>
    <property type="evidence" value="ECO:0007669"/>
    <property type="project" value="UniProtKB-KW"/>
</dbReference>
<dbReference type="CDD" id="cd01647">
    <property type="entry name" value="RT_LTR"/>
    <property type="match status" value="1"/>
</dbReference>
<dbReference type="AlphaFoldDB" id="A0A699GR48"/>
<dbReference type="InterPro" id="IPR043502">
    <property type="entry name" value="DNA/RNA_pol_sf"/>
</dbReference>
<evidence type="ECO:0000259" key="1">
    <source>
        <dbReference type="Pfam" id="PF00078"/>
    </source>
</evidence>
<gene>
    <name evidence="2" type="ORF">Tci_163477</name>
</gene>
<comment type="caution">
    <text evidence="2">The sequence shown here is derived from an EMBL/GenBank/DDBJ whole genome shotgun (WGS) entry which is preliminary data.</text>
</comment>
<dbReference type="EMBL" id="BKCJ010038542">
    <property type="protein sequence ID" value="GEV91500.1"/>
    <property type="molecule type" value="Genomic_DNA"/>
</dbReference>
<keyword evidence="2" id="KW-0548">Nucleotidyltransferase</keyword>
<dbReference type="Gene3D" id="3.30.70.270">
    <property type="match status" value="1"/>
</dbReference>
<dbReference type="PANTHER" id="PTHR24559">
    <property type="entry name" value="TRANSPOSON TY3-I GAG-POL POLYPROTEIN"/>
    <property type="match status" value="1"/>
</dbReference>
<feature type="domain" description="Reverse transcriptase" evidence="1">
    <location>
        <begin position="526"/>
        <end position="626"/>
    </location>
</feature>
<reference evidence="2" key="1">
    <citation type="journal article" date="2019" name="Sci. Rep.">
        <title>Draft genome of Tanacetum cinerariifolium, the natural source of mosquito coil.</title>
        <authorList>
            <person name="Yamashiro T."/>
            <person name="Shiraishi A."/>
            <person name="Satake H."/>
            <person name="Nakayama K."/>
        </authorList>
    </citation>
    <scope>NUCLEOTIDE SEQUENCE</scope>
</reference>
<dbReference type="SUPFAM" id="SSF56672">
    <property type="entry name" value="DNA/RNA polymerases"/>
    <property type="match status" value="1"/>
</dbReference>
<dbReference type="InterPro" id="IPR000477">
    <property type="entry name" value="RT_dom"/>
</dbReference>
<keyword evidence="2" id="KW-0695">RNA-directed DNA polymerase</keyword>
<keyword evidence="2" id="KW-0808">Transferase</keyword>
<accession>A0A699GR48</accession>
<dbReference type="InterPro" id="IPR043128">
    <property type="entry name" value="Rev_trsase/Diguanyl_cyclase"/>
</dbReference>
<sequence>MSTPSSARNLFPPLDNPELTIQRRSRADPTLLNDFEMAAKGNGDPQFSTSGLWRNHNSCQFHGLPCDDANKHLDKFLHVTKSIKGNGLTNDAIRLQNVSWRIFSTFHGNEARNKITNFCQRPDESLFEAWERYKLSIDRCPNHNMLPVTQIDTFHNGLTLRHRDTINAAAGGTFMKRRPEDCYDLIENMTAHHNDWDTSAQRSELSSSITTSSDLEILARKAELSEINKNLIRVLQVNQQVKAVTPNCKTCGGLHSYNDCPATVGQTQNIYVMGAYQGGNTITNPKEDLKGITTRSGTAYQGPTTPTTSSSLPKVVECETEVTKDMMPPTNNGSTKDVRPPVVYIETPIPNSEPVVAPVNALILMPKFGPTIKTLLTDKDKLYELAINPLNEHCLTVLLKKLPKTLRDPGNHFPQVRKELKICEAKNDKCSIDEPSEVELKDLPPHLEYVFLEDHNKLPVIISKDLSDEEKTALIKVLKSHKLTIAWKLSDIKDSPWVSPIHCVPKKGGFNVVENEENELIPTRLVTGWRVCIDYRKLIEATRKDHFPLPFMDQMLKRLAGNEYYCFIDGFSVYFQIPIDLKDQEKTTFTSPYETFAYRRMPFGLCNAPGTFQRCMMAIFHDMIKKRWKSSWTTSRFLGILLKLVPPIWKRSLNGVKTKIFV</sequence>
<proteinExistence type="predicted"/>
<protein>
    <submittedName>
        <fullName evidence="2">Reverse transcriptase domain-containing protein</fullName>
    </submittedName>
</protein>
<organism evidence="2">
    <name type="scientific">Tanacetum cinerariifolium</name>
    <name type="common">Dalmatian daisy</name>
    <name type="synonym">Chrysanthemum cinerariifolium</name>
    <dbReference type="NCBI Taxonomy" id="118510"/>
    <lineage>
        <taxon>Eukaryota</taxon>
        <taxon>Viridiplantae</taxon>
        <taxon>Streptophyta</taxon>
        <taxon>Embryophyta</taxon>
        <taxon>Tracheophyta</taxon>
        <taxon>Spermatophyta</taxon>
        <taxon>Magnoliopsida</taxon>
        <taxon>eudicotyledons</taxon>
        <taxon>Gunneridae</taxon>
        <taxon>Pentapetalae</taxon>
        <taxon>asterids</taxon>
        <taxon>campanulids</taxon>
        <taxon>Asterales</taxon>
        <taxon>Asteraceae</taxon>
        <taxon>Asteroideae</taxon>
        <taxon>Anthemideae</taxon>
        <taxon>Anthemidinae</taxon>
        <taxon>Tanacetum</taxon>
    </lineage>
</organism>
<name>A0A699GR48_TANCI</name>
<dbReference type="Pfam" id="PF00078">
    <property type="entry name" value="RVT_1"/>
    <property type="match status" value="1"/>
</dbReference>
<dbReference type="Gene3D" id="3.10.10.10">
    <property type="entry name" value="HIV Type 1 Reverse Transcriptase, subunit A, domain 1"/>
    <property type="match status" value="1"/>
</dbReference>